<gene>
    <name evidence="2" type="ORF">WG66_19468</name>
</gene>
<feature type="region of interest" description="Disordered" evidence="1">
    <location>
        <begin position="215"/>
        <end position="242"/>
    </location>
</feature>
<feature type="compositionally biased region" description="Polar residues" evidence="1">
    <location>
        <begin position="702"/>
        <end position="716"/>
    </location>
</feature>
<evidence type="ECO:0000313" key="2">
    <source>
        <dbReference type="EMBL" id="KTB27963.1"/>
    </source>
</evidence>
<evidence type="ECO:0000256" key="1">
    <source>
        <dbReference type="SAM" id="MobiDB-lite"/>
    </source>
</evidence>
<dbReference type="EMBL" id="LATX01002510">
    <property type="protein sequence ID" value="KTB27963.1"/>
    <property type="molecule type" value="Genomic_DNA"/>
</dbReference>
<dbReference type="Proteomes" id="UP000054988">
    <property type="component" value="Unassembled WGS sequence"/>
</dbReference>
<feature type="compositionally biased region" description="Basic and acidic residues" evidence="1">
    <location>
        <begin position="270"/>
        <end position="288"/>
    </location>
</feature>
<feature type="region of interest" description="Disordered" evidence="1">
    <location>
        <begin position="990"/>
        <end position="1019"/>
    </location>
</feature>
<proteinExistence type="predicted"/>
<feature type="compositionally biased region" description="Acidic residues" evidence="1">
    <location>
        <begin position="630"/>
        <end position="652"/>
    </location>
</feature>
<feature type="compositionally biased region" description="Low complexity" evidence="1">
    <location>
        <begin position="393"/>
        <end position="405"/>
    </location>
</feature>
<evidence type="ECO:0000313" key="3">
    <source>
        <dbReference type="Proteomes" id="UP000054988"/>
    </source>
</evidence>
<feature type="compositionally biased region" description="Polar residues" evidence="1">
    <location>
        <begin position="437"/>
        <end position="447"/>
    </location>
</feature>
<feature type="compositionally biased region" description="Low complexity" evidence="1">
    <location>
        <begin position="720"/>
        <end position="733"/>
    </location>
</feature>
<dbReference type="AlphaFoldDB" id="A0A0W0EV76"/>
<feature type="region of interest" description="Disordered" evidence="1">
    <location>
        <begin position="375"/>
        <end position="506"/>
    </location>
</feature>
<feature type="compositionally biased region" description="Polar residues" evidence="1">
    <location>
        <begin position="560"/>
        <end position="574"/>
    </location>
</feature>
<sequence length="1104" mass="120086">MLEASARPAPTPGELLERMSELGSGVADAQVSANLEQGTTSLAAITLAPNAGKRPPRKRRKLDPKVIESLALLGSDFSTEEAAMMEPANQQKGKENMVIQPSISSPVNRDVSNSDIQPNHQSATDPHTGILAVGPQLRAPSAHGAPSPQNYQPQQQVQTLPHIQTSVRGGIVYYPPHSGFPIRVCTVHGCGVILTPQKDGDGPVCQRHRIDMESVRRGNPFPGLPTAQSVPPPPQTSENRDIPSSIAFGLSLHRAAAEPQRRQKGPVLDPSHEKNAAAADSRRPRNIHEWSPMNVDKSKHPKETIDNTDMDLVGAVGKAVSVCLSIIAAFARSNLSYFLQNVVSAMRTEGFNIEFTYPLTEAQTPLPRKEFLLAKTSEPPSNCPPVPYSSKTSALPPSSQLPSLPISTGRLTPNGASAKERLEIVDLTIGEDDKPSNLKTGNDSQLPDSVVPTAASRTNGFSPYLTDRLPHQGDYAYPQPVVPSQVQASHPRPSPQTPRHPVPRMRTCTTSGCTGLIKPDSTAKRCYGCVMSSWKACRANASSDKAGNEPCDVVDRRDSQPASDTASCDASEQRGNGGPSTKKRKSVTWADGWNPSEGVVEDVETTTVQEPQASEQEAEVEDVVSGWDSDLTDPEDSSLSEESNSQDDESSDSDTSSNSDTPLASKPIRTGFKIRIPPRPRPLPNAQSQHAPSPSPRIRLTLSRSPTSSPIRNTSVPGMAASLSSSHAPSPASTDPISDEAKPSSQDAPDPCCAIEACSAPLPFGYTWKCCPECRARTREYQRKSPRCQERYVETQYDRQKVTGIPHSVTAAGAPKTDKQIDSTSFFAKAGLPIKLPLRVCSVSGPDVTLVDPQGLLVPQARLCTIKNCKHILPAAAEYQWKMCHPCQERTTRSRKIRQIKATKGANAEETVRELDATPLQSTPQCPGRFARCIYIDCGIRLDPHRGNQECGQCHWRNLPPEMRKTATLPLHDHVFVLTTEVTKHTATAEVAFNEKSKSSTPETTPNHSVPIPPDKLRPPTPYPEYISLSRLLTNFQHLLLQFLQAQFYYIALKGSRNPAKFGFDGEYSVVAANLDVKGREQEVVKSVTNVMQEIERVGQLRFE</sequence>
<comment type="caution">
    <text evidence="2">The sequence shown here is derived from an EMBL/GenBank/DDBJ whole genome shotgun (WGS) entry which is preliminary data.</text>
</comment>
<reference evidence="2 3" key="1">
    <citation type="submission" date="2015-12" db="EMBL/GenBank/DDBJ databases">
        <title>Draft genome sequence of Moniliophthora roreri, the causal agent of frosty pod rot of cacao.</title>
        <authorList>
            <person name="Aime M.C."/>
            <person name="Diaz-Valderrama J.R."/>
            <person name="Kijpornyongpan T."/>
            <person name="Phillips-Mora W."/>
        </authorList>
    </citation>
    <scope>NUCLEOTIDE SEQUENCE [LARGE SCALE GENOMIC DNA]</scope>
    <source>
        <strain evidence="2 3">MCA 2952</strain>
    </source>
</reference>
<feature type="region of interest" description="Disordered" evidence="1">
    <location>
        <begin position="257"/>
        <end position="301"/>
    </location>
</feature>
<dbReference type="eggNOG" id="ENOG502SV5Q">
    <property type="taxonomic scope" value="Eukaryota"/>
</dbReference>
<organism evidence="2 3">
    <name type="scientific">Moniliophthora roreri</name>
    <name type="common">Frosty pod rot fungus</name>
    <name type="synonym">Monilia roreri</name>
    <dbReference type="NCBI Taxonomy" id="221103"/>
    <lineage>
        <taxon>Eukaryota</taxon>
        <taxon>Fungi</taxon>
        <taxon>Dikarya</taxon>
        <taxon>Basidiomycota</taxon>
        <taxon>Agaricomycotina</taxon>
        <taxon>Agaricomycetes</taxon>
        <taxon>Agaricomycetidae</taxon>
        <taxon>Agaricales</taxon>
        <taxon>Marasmiineae</taxon>
        <taxon>Marasmiaceae</taxon>
        <taxon>Moniliophthora</taxon>
    </lineage>
</organism>
<name>A0A0W0EV76_MONRR</name>
<feature type="region of interest" description="Disordered" evidence="1">
    <location>
        <begin position="540"/>
        <end position="746"/>
    </location>
</feature>
<feature type="compositionally biased region" description="Low complexity" evidence="1">
    <location>
        <begin position="653"/>
        <end position="663"/>
    </location>
</feature>
<protein>
    <submittedName>
        <fullName evidence="2">Uncharacterized protein</fullName>
    </submittedName>
</protein>
<feature type="compositionally biased region" description="Polar residues" evidence="1">
    <location>
        <begin position="999"/>
        <end position="1008"/>
    </location>
</feature>
<accession>A0A0W0EV76</accession>